<organism evidence="2 3">
    <name type="scientific">Secundilactobacillus oryzae JCM 18671</name>
    <dbReference type="NCBI Taxonomy" id="1291743"/>
    <lineage>
        <taxon>Bacteria</taxon>
        <taxon>Bacillati</taxon>
        <taxon>Bacillota</taxon>
        <taxon>Bacilli</taxon>
        <taxon>Lactobacillales</taxon>
        <taxon>Lactobacillaceae</taxon>
        <taxon>Secundilactobacillus</taxon>
    </lineage>
</organism>
<dbReference type="EMBL" id="BBJM01000017">
    <property type="protein sequence ID" value="GAK48011.1"/>
    <property type="molecule type" value="Genomic_DNA"/>
</dbReference>
<keyword evidence="3" id="KW-1185">Reference proteome</keyword>
<protein>
    <submittedName>
        <fullName evidence="2">Uncharacterized protein</fullName>
    </submittedName>
</protein>
<keyword evidence="1" id="KW-0812">Transmembrane</keyword>
<sequence>MLDPLNTGRLFKWDGGSIVWIEKCKIRSGYLLVEALFSLILVAGTAMTYLSIHTIMQQTEIQNVSKVNRTRRVYEQKIREKK</sequence>
<proteinExistence type="predicted"/>
<dbReference type="STRING" id="1291743.LOSG293_170130"/>
<evidence type="ECO:0000313" key="3">
    <source>
        <dbReference type="Proteomes" id="UP000028700"/>
    </source>
</evidence>
<dbReference type="AlphaFoldDB" id="A0A081BIZ3"/>
<gene>
    <name evidence="2" type="ORF">LOSG293_170130</name>
</gene>
<reference evidence="2" key="1">
    <citation type="journal article" date="2014" name="Genome Announc.">
        <title>Draft Genome Sequence of Lactobacillus oryzae Strain SG293T.</title>
        <authorList>
            <person name="Tanizawa Y."/>
            <person name="Fujisawa T."/>
            <person name="Mochizuki T."/>
            <person name="Kaminuma E."/>
            <person name="Nakamura Y."/>
            <person name="Tohno M."/>
        </authorList>
    </citation>
    <scope>NUCLEOTIDE SEQUENCE [LARGE SCALE GENOMIC DNA]</scope>
    <source>
        <strain evidence="2">SG293</strain>
    </source>
</reference>
<accession>A0A081BIZ3</accession>
<keyword evidence="1" id="KW-0472">Membrane</keyword>
<dbReference type="Proteomes" id="UP000028700">
    <property type="component" value="Unassembled WGS sequence"/>
</dbReference>
<evidence type="ECO:0000256" key="1">
    <source>
        <dbReference type="SAM" id="Phobius"/>
    </source>
</evidence>
<comment type="caution">
    <text evidence="2">The sequence shown here is derived from an EMBL/GenBank/DDBJ whole genome shotgun (WGS) entry which is preliminary data.</text>
</comment>
<feature type="transmembrane region" description="Helical" evidence="1">
    <location>
        <begin position="30"/>
        <end position="52"/>
    </location>
</feature>
<keyword evidence="1" id="KW-1133">Transmembrane helix</keyword>
<name>A0A081BIZ3_9LACO</name>
<evidence type="ECO:0000313" key="2">
    <source>
        <dbReference type="EMBL" id="GAK48011.1"/>
    </source>
</evidence>